<sequence length="189" mass="21408">MVNQLTKEEKKDSLVYGAISGVLSIIFSIIAIHHSRMADSYSALYMVSTTLKVIGTVLIPIGLVYLLKRRNGIDWTFSRALKSIYIFLAASIVVSSIGIMVYQKVILDKTVLEESYQNLMNLKIVEMENRGATDDEIDQQMEIIEQDRTFAFSELSFRNSVPPIFISLLVNFVFAMVLALLFRTKVVKK</sequence>
<name>U2HU07_9SPHI</name>
<keyword evidence="1" id="KW-0472">Membrane</keyword>
<dbReference type="AlphaFoldDB" id="U2HU07"/>
<protein>
    <recommendedName>
        <fullName evidence="4">DUF4199 domain-containing protein</fullName>
    </recommendedName>
</protein>
<gene>
    <name evidence="2" type="ORF">M472_08285</name>
</gene>
<dbReference type="Pfam" id="PF13858">
    <property type="entry name" value="DUF4199"/>
    <property type="match status" value="1"/>
</dbReference>
<feature type="transmembrane region" description="Helical" evidence="1">
    <location>
        <begin position="44"/>
        <end position="67"/>
    </location>
</feature>
<evidence type="ECO:0008006" key="4">
    <source>
        <dbReference type="Google" id="ProtNLM"/>
    </source>
</evidence>
<comment type="caution">
    <text evidence="2">The sequence shown here is derived from an EMBL/GenBank/DDBJ whole genome shotgun (WGS) entry which is preliminary data.</text>
</comment>
<keyword evidence="3" id="KW-1185">Reference proteome</keyword>
<dbReference type="PATRIC" id="fig|1346330.5.peg.2093"/>
<organism evidence="2 3">
    <name type="scientific">Sphingobacterium paucimobilis HER1398</name>
    <dbReference type="NCBI Taxonomy" id="1346330"/>
    <lineage>
        <taxon>Bacteria</taxon>
        <taxon>Pseudomonadati</taxon>
        <taxon>Bacteroidota</taxon>
        <taxon>Sphingobacteriia</taxon>
        <taxon>Sphingobacteriales</taxon>
        <taxon>Sphingobacteriaceae</taxon>
        <taxon>Sphingobacterium</taxon>
    </lineage>
</organism>
<evidence type="ECO:0000256" key="1">
    <source>
        <dbReference type="SAM" id="Phobius"/>
    </source>
</evidence>
<dbReference type="EMBL" id="ATDL01000015">
    <property type="protein sequence ID" value="ERJ58765.1"/>
    <property type="molecule type" value="Genomic_DNA"/>
</dbReference>
<evidence type="ECO:0000313" key="3">
    <source>
        <dbReference type="Proteomes" id="UP000016584"/>
    </source>
</evidence>
<keyword evidence="1" id="KW-1133">Transmembrane helix</keyword>
<proteinExistence type="predicted"/>
<dbReference type="InterPro" id="IPR025250">
    <property type="entry name" value="DUF4199"/>
</dbReference>
<feature type="transmembrane region" description="Helical" evidence="1">
    <location>
        <begin position="14"/>
        <end position="32"/>
    </location>
</feature>
<reference evidence="2 3" key="1">
    <citation type="journal article" date="2013" name="Genome Announc.">
        <title>The Draft Genome Sequence of Sphingomonas paucimobilis Strain HER1398 (Proteobacteria), Host to the Giant PAU Phage, Indicates That It Is a Member of the Genus Sphingobacterium (Bacteroidetes).</title>
        <authorList>
            <person name="White R.A.III."/>
            <person name="Suttle C.A."/>
        </authorList>
    </citation>
    <scope>NUCLEOTIDE SEQUENCE [LARGE SCALE GENOMIC DNA]</scope>
    <source>
        <strain evidence="2 3">HER1398</strain>
    </source>
</reference>
<accession>U2HU07</accession>
<dbReference type="Proteomes" id="UP000016584">
    <property type="component" value="Unassembled WGS sequence"/>
</dbReference>
<dbReference type="STRING" id="1346330.M472_08285"/>
<evidence type="ECO:0000313" key="2">
    <source>
        <dbReference type="EMBL" id="ERJ58765.1"/>
    </source>
</evidence>
<feature type="transmembrane region" description="Helical" evidence="1">
    <location>
        <begin position="79"/>
        <end position="102"/>
    </location>
</feature>
<keyword evidence="1" id="KW-0812">Transmembrane</keyword>
<dbReference type="RefSeq" id="WP_021070258.1">
    <property type="nucleotide sequence ID" value="NZ_ATDL01000015.1"/>
</dbReference>
<feature type="transmembrane region" description="Helical" evidence="1">
    <location>
        <begin position="164"/>
        <end position="182"/>
    </location>
</feature>
<dbReference type="OrthoDB" id="660361at2"/>